<feature type="region of interest" description="Disordered" evidence="2">
    <location>
        <begin position="19"/>
        <end position="43"/>
    </location>
</feature>
<dbReference type="VEuPathDB" id="VectorBase:CQUJHB011051"/>
<feature type="compositionally biased region" description="Polar residues" evidence="2">
    <location>
        <begin position="34"/>
        <end position="43"/>
    </location>
</feature>
<accession>B0XD11</accession>
<dbReference type="Pfam" id="PF00096">
    <property type="entry name" value="zf-C2H2"/>
    <property type="match status" value="1"/>
</dbReference>
<evidence type="ECO:0000256" key="2">
    <source>
        <dbReference type="SAM" id="MobiDB-lite"/>
    </source>
</evidence>
<keyword evidence="6" id="KW-1185">Reference proteome</keyword>
<feature type="region of interest" description="Disordered" evidence="2">
    <location>
        <begin position="1078"/>
        <end position="1100"/>
    </location>
</feature>
<dbReference type="KEGG" id="cqu:CpipJ_CPIJ017355"/>
<feature type="region of interest" description="Disordered" evidence="2">
    <location>
        <begin position="386"/>
        <end position="421"/>
    </location>
</feature>
<dbReference type="InterPro" id="IPR036236">
    <property type="entry name" value="Znf_C2H2_sf"/>
</dbReference>
<dbReference type="SUPFAM" id="SSF57667">
    <property type="entry name" value="beta-beta-alpha zinc fingers"/>
    <property type="match status" value="1"/>
</dbReference>
<feature type="compositionally biased region" description="Pro residues" evidence="2">
    <location>
        <begin position="821"/>
        <end position="832"/>
    </location>
</feature>
<dbReference type="PROSITE" id="PS50157">
    <property type="entry name" value="ZINC_FINGER_C2H2_2"/>
    <property type="match status" value="2"/>
</dbReference>
<dbReference type="Proteomes" id="UP000002320">
    <property type="component" value="Unassembled WGS sequence"/>
</dbReference>
<feature type="region of interest" description="Disordered" evidence="2">
    <location>
        <begin position="593"/>
        <end position="629"/>
    </location>
</feature>
<dbReference type="VEuPathDB" id="VectorBase:CPIJ017355"/>
<name>B0XD11_CULQU</name>
<feature type="compositionally biased region" description="Basic and acidic residues" evidence="2">
    <location>
        <begin position="855"/>
        <end position="870"/>
    </location>
</feature>
<dbReference type="OrthoDB" id="10066279at2759"/>
<feature type="region of interest" description="Disordered" evidence="2">
    <location>
        <begin position="904"/>
        <end position="943"/>
    </location>
</feature>
<evidence type="ECO:0000313" key="6">
    <source>
        <dbReference type="Proteomes" id="UP000002320"/>
    </source>
</evidence>
<keyword evidence="1" id="KW-0862">Zinc</keyword>
<gene>
    <name evidence="5" type="primary">6051040</name>
    <name evidence="4" type="ORF">CpipJ_CPIJ017355</name>
</gene>
<dbReference type="PANTHER" id="PTHR21020">
    <property type="entry name" value="ZINC FINGER PROTEIN 800"/>
    <property type="match status" value="1"/>
</dbReference>
<keyword evidence="1" id="KW-0479">Metal-binding</keyword>
<sequence>MRAKAAHLDELRKSIAVESDDDATRSSSGGGSSQATTTNRHQQQIDLSVLRKPIVTAVTGFLEAHKAYEAGTDEIRKLLAGECDVLYECRVCRNLFRSLTNFISHKRVYCRKLFNVAQHFHFQNDGFLDQDLSTILQAEQDSQRKAKKVHADILNKDLSSIIERLRRKQHKISADLSLTDYYDRVNHKLTQDDLNRQQHLLQLDRVPNSSAAVYQTVRGLSTEDQGAISGSMSAQIGELESLSDRTKRTVLGPDGKVLLNASAPALPVICDRSNRYFQPIDGDGESVGKASGSHACQECNLQFDTDQTLKLHMEMKHTPSTYVYTCPSCSKTFLQPAAVIRHLSNDHKKSMRRIKMMRDSIFKRRTRVDEVVVKGPSSREMSRLLNASASSSSANGNSSSSNGGGGAFSANGGSISAEDEEAATRAWMENLEHFDQGPMCSYCGKTFDRKAVLATHMQTCAQKIRQTENGAGSVGPPSSGRRSRVRDEQLPPPPPPPPAVKIKQEVVDPVGSDDSNSYDVPLATLQARINGEGSVVTVKPEELGGEESRSRRKRQKPTIMLRNANDDISWEDTEDGQEPVAVVQIKQEPLEVVAEEEEEETPAAKVVKRGPRNRKKKPDEPEVGDKELAERIEADGEIVCRCAKKYNDPERYKHHLRVFHSRQRRFWCAICDFKGYRKVDTINHLMQEHGYKGDAEDIGSLINFQPPEEKGKKKPASQPSQPATAAPASSPPPVQSIISSVIEAVSRRSIIGDNTSATDISLLESTVESVTLDSSSEGRESSPRKRGRPRGFRDSLCSLPPADLDDFPLPELVQEKSVVLLPPPPPPPPAPAPTFGRSRSESSRLSTSSSANSSPEKREPTTPSKKESLRSHAPKPKPSLDPALYRGAALAMAKRQVDAGLATFHRPPSIPQERPFIPSRMSPPKQLHPSRQVSPVPRRGVPQQQTLHDWPVVKKERRIGSIAKNASDIQIKRKYLKRAANLNAPLLLPQLIREQRKAIPRRNSVVPLTQRLSATVEILNKLNASRSSAEVIQDLPPMARCPTAAEFKRYIEANLKDHRATMAQVNLNGTTVEDLSGVTKKETEETGKEVGATTTTTSPRKRITMLQRMEENRTKRMQVS</sequence>
<feature type="region of interest" description="Disordered" evidence="2">
    <location>
        <begin position="768"/>
        <end position="886"/>
    </location>
</feature>
<reference evidence="5" key="2">
    <citation type="submission" date="2021-02" db="UniProtKB">
        <authorList>
            <consortium name="EnsemblMetazoa"/>
        </authorList>
    </citation>
    <scope>IDENTIFICATION</scope>
    <source>
        <strain evidence="5">JHB</strain>
    </source>
</reference>
<evidence type="ECO:0000256" key="1">
    <source>
        <dbReference type="PROSITE-ProRule" id="PRU00042"/>
    </source>
</evidence>
<organism>
    <name type="scientific">Culex quinquefasciatus</name>
    <name type="common">Southern house mosquito</name>
    <name type="synonym">Culex pungens</name>
    <dbReference type="NCBI Taxonomy" id="7176"/>
    <lineage>
        <taxon>Eukaryota</taxon>
        <taxon>Metazoa</taxon>
        <taxon>Ecdysozoa</taxon>
        <taxon>Arthropoda</taxon>
        <taxon>Hexapoda</taxon>
        <taxon>Insecta</taxon>
        <taxon>Pterygota</taxon>
        <taxon>Neoptera</taxon>
        <taxon>Endopterygota</taxon>
        <taxon>Diptera</taxon>
        <taxon>Nematocera</taxon>
        <taxon>Culicoidea</taxon>
        <taxon>Culicidae</taxon>
        <taxon>Culicinae</taxon>
        <taxon>Culicini</taxon>
        <taxon>Culex</taxon>
        <taxon>Culex</taxon>
    </lineage>
</organism>
<dbReference type="PROSITE" id="PS00028">
    <property type="entry name" value="ZINC_FINGER_C2H2_1"/>
    <property type="match status" value="2"/>
</dbReference>
<dbReference type="OMA" id="ANDDISW"/>
<dbReference type="GO" id="GO:0008270">
    <property type="term" value="F:zinc ion binding"/>
    <property type="evidence" value="ECO:0007669"/>
    <property type="project" value="UniProtKB-KW"/>
</dbReference>
<feature type="compositionally biased region" description="Basic residues" evidence="2">
    <location>
        <begin position="606"/>
        <end position="616"/>
    </location>
</feature>
<feature type="compositionally biased region" description="Low complexity" evidence="2">
    <location>
        <begin position="716"/>
        <end position="728"/>
    </location>
</feature>
<dbReference type="EnsemblMetazoa" id="CPIJ017355-RA">
    <property type="protein sequence ID" value="CPIJ017355-PA"/>
    <property type="gene ID" value="CPIJ017355"/>
</dbReference>
<feature type="compositionally biased region" description="Pro residues" evidence="2">
    <location>
        <begin position="490"/>
        <end position="499"/>
    </location>
</feature>
<feature type="compositionally biased region" description="Low complexity" evidence="2">
    <location>
        <begin position="470"/>
        <end position="480"/>
    </location>
</feature>
<feature type="compositionally biased region" description="Low complexity" evidence="2">
    <location>
        <begin position="386"/>
        <end position="401"/>
    </location>
</feature>
<feature type="domain" description="C2H2-type" evidence="3">
    <location>
        <begin position="294"/>
        <end position="322"/>
    </location>
</feature>
<evidence type="ECO:0000259" key="3">
    <source>
        <dbReference type="PROSITE" id="PS50157"/>
    </source>
</evidence>
<evidence type="ECO:0000313" key="5">
    <source>
        <dbReference type="EnsemblMetazoa" id="CPIJ017355-PA"/>
    </source>
</evidence>
<feature type="region of interest" description="Disordered" evidence="2">
    <location>
        <begin position="536"/>
        <end position="558"/>
    </location>
</feature>
<dbReference type="AlphaFoldDB" id="B0XD11"/>
<dbReference type="Gene3D" id="3.30.160.60">
    <property type="entry name" value="Classic Zinc Finger"/>
    <property type="match status" value="2"/>
</dbReference>
<feature type="region of interest" description="Disordered" evidence="2">
    <location>
        <begin position="697"/>
        <end position="734"/>
    </location>
</feature>
<dbReference type="InterPro" id="IPR039149">
    <property type="entry name" value="ZNF800"/>
</dbReference>
<feature type="compositionally biased region" description="Basic and acidic residues" evidence="2">
    <location>
        <begin position="539"/>
        <end position="549"/>
    </location>
</feature>
<keyword evidence="1" id="KW-0863">Zinc-finger</keyword>
<reference evidence="4" key="1">
    <citation type="submission" date="2007-03" db="EMBL/GenBank/DDBJ databases">
        <title>Annotation of Culex pipiens quinquefasciatus.</title>
        <authorList>
            <consortium name="The Broad Institute Genome Sequencing Platform"/>
            <person name="Atkinson P.W."/>
            <person name="Hemingway J."/>
            <person name="Christensen B.M."/>
            <person name="Higgs S."/>
            <person name="Kodira C."/>
            <person name="Hannick L."/>
            <person name="Megy K."/>
            <person name="O'Leary S."/>
            <person name="Pearson M."/>
            <person name="Haas B.J."/>
            <person name="Mauceli E."/>
            <person name="Wortman J.R."/>
            <person name="Lee N.H."/>
            <person name="Guigo R."/>
            <person name="Stanke M."/>
            <person name="Alvarado L."/>
            <person name="Amedeo P."/>
            <person name="Antoine C.H."/>
            <person name="Arensburger P."/>
            <person name="Bidwell S.L."/>
            <person name="Crawford M."/>
            <person name="Camaro F."/>
            <person name="Devon K."/>
            <person name="Engels R."/>
            <person name="Hammond M."/>
            <person name="Howarth C."/>
            <person name="Koehrsen M."/>
            <person name="Lawson D."/>
            <person name="Montgomery P."/>
            <person name="Nene V."/>
            <person name="Nusbaum C."/>
            <person name="Puiu D."/>
            <person name="Romero-Severson J."/>
            <person name="Severson D.W."/>
            <person name="Shumway M."/>
            <person name="Sisk P."/>
            <person name="Stolte C."/>
            <person name="Zeng Q."/>
            <person name="Eisenstadt E."/>
            <person name="Fraser-Liggett C."/>
            <person name="Strausberg R."/>
            <person name="Galagan J."/>
            <person name="Birren B."/>
            <person name="Collins F.H."/>
        </authorList>
    </citation>
    <scope>NUCLEOTIDE SEQUENCE [LARGE SCALE GENOMIC DNA]</scope>
    <source>
        <strain evidence="4">JHB</strain>
    </source>
</reference>
<proteinExistence type="predicted"/>
<feature type="compositionally biased region" description="Basic and acidic residues" evidence="2">
    <location>
        <begin position="617"/>
        <end position="629"/>
    </location>
</feature>
<dbReference type="InParanoid" id="B0XD11"/>
<feature type="domain" description="C2H2-type" evidence="3">
    <location>
        <begin position="324"/>
        <end position="352"/>
    </location>
</feature>
<evidence type="ECO:0000313" key="4">
    <source>
        <dbReference type="EMBL" id="EDS45246.1"/>
    </source>
</evidence>
<dbReference type="HOGENOM" id="CLU_280493_0_0_1"/>
<feature type="compositionally biased region" description="Low complexity" evidence="2">
    <location>
        <begin position="843"/>
        <end position="854"/>
    </location>
</feature>
<dbReference type="FunCoup" id="B0XD11">
    <property type="interactions" value="190"/>
</dbReference>
<dbReference type="eggNOG" id="KOG1721">
    <property type="taxonomic scope" value="Eukaryota"/>
</dbReference>
<protein>
    <recommendedName>
        <fullName evidence="3">C2H2-type domain-containing protein</fullName>
    </recommendedName>
</protein>
<dbReference type="SMART" id="SM00355">
    <property type="entry name" value="ZnF_C2H2"/>
    <property type="match status" value="6"/>
</dbReference>
<feature type="compositionally biased region" description="Basic and acidic residues" evidence="2">
    <location>
        <begin position="1079"/>
        <end position="1088"/>
    </location>
</feature>
<feature type="region of interest" description="Disordered" evidence="2">
    <location>
        <begin position="464"/>
        <end position="502"/>
    </location>
</feature>
<dbReference type="PANTHER" id="PTHR21020:SF0">
    <property type="entry name" value="ZINC FINGER PROTEIN 800"/>
    <property type="match status" value="1"/>
</dbReference>
<dbReference type="InterPro" id="IPR013087">
    <property type="entry name" value="Znf_C2H2_type"/>
</dbReference>
<dbReference type="EMBL" id="DS232733">
    <property type="protein sequence ID" value="EDS45246.1"/>
    <property type="molecule type" value="Genomic_DNA"/>
</dbReference>